<dbReference type="InterPro" id="IPR036130">
    <property type="entry name" value="Pyridoxine-5'_phos_synth"/>
</dbReference>
<accession>A0A286GA02</accession>
<evidence type="ECO:0000256" key="2">
    <source>
        <dbReference type="ARBA" id="ARBA00022679"/>
    </source>
</evidence>
<gene>
    <name evidence="4" type="primary">pdxJ</name>
    <name evidence="5" type="ORF">SAMN05421508_102384</name>
</gene>
<comment type="catalytic activity">
    <reaction evidence="4">
        <text>3-amino-2-oxopropyl phosphate + 1-deoxy-D-xylulose 5-phosphate = pyridoxine 5'-phosphate + phosphate + 2 H2O + H(+)</text>
        <dbReference type="Rhea" id="RHEA:15265"/>
        <dbReference type="ChEBI" id="CHEBI:15377"/>
        <dbReference type="ChEBI" id="CHEBI:15378"/>
        <dbReference type="ChEBI" id="CHEBI:43474"/>
        <dbReference type="ChEBI" id="CHEBI:57279"/>
        <dbReference type="ChEBI" id="CHEBI:57792"/>
        <dbReference type="ChEBI" id="CHEBI:58589"/>
        <dbReference type="EC" id="2.6.99.2"/>
    </reaction>
</comment>
<feature type="site" description="Transition state stabilizer" evidence="4">
    <location>
        <position position="161"/>
    </location>
</feature>
<dbReference type="GO" id="GO:0033856">
    <property type="term" value="F:pyridoxine 5'-phosphate synthase activity"/>
    <property type="evidence" value="ECO:0007669"/>
    <property type="project" value="UniProtKB-EC"/>
</dbReference>
<feature type="binding site" evidence="4">
    <location>
        <begin position="217"/>
        <end position="218"/>
    </location>
    <ligand>
        <name>3-amino-2-oxopropyl phosphate</name>
        <dbReference type="ChEBI" id="CHEBI:57279"/>
    </ligand>
</feature>
<comment type="subunit">
    <text evidence="4">Homooctamer; tetramer of dimers.</text>
</comment>
<dbReference type="NCBIfam" id="NF003626">
    <property type="entry name" value="PRK05265.1-4"/>
    <property type="match status" value="1"/>
</dbReference>
<feature type="binding site" evidence="4">
    <location>
        <position position="23"/>
    </location>
    <ligand>
        <name>3-amino-2-oxopropyl phosphate</name>
        <dbReference type="ChEBI" id="CHEBI:57279"/>
    </ligand>
</feature>
<comment type="pathway">
    <text evidence="4">Cofactor biosynthesis; pyridoxine 5'-phosphate biosynthesis; pyridoxine 5'-phosphate from D-erythrose 4-phosphate: step 5/5.</text>
</comment>
<dbReference type="PANTHER" id="PTHR30456:SF0">
    <property type="entry name" value="PYRIDOXINE 5'-PHOSPHATE SYNTHASE"/>
    <property type="match status" value="1"/>
</dbReference>
<evidence type="ECO:0000313" key="5">
    <source>
        <dbReference type="EMBL" id="SOD92338.1"/>
    </source>
</evidence>
<keyword evidence="2 4" id="KW-0808">Transferase</keyword>
<sequence length="245" mass="26073">MPAAMPTLLSVNLNKVALLRNQRDIGLPDLAAAARTVLKAGAHGVTVHPRPDERHIRFADVPMLSAIVAEHGGGAEYNIEGYPSEDWLRLVEENRAHQATLVPDPPEAHTSEEGWNLDTEADVLRPIVARLKARGIRVSLFIDPDPAAPAKAAALGADAVEIYTGDYAHGRPLDDYRATGLAAHEAGLRLNAGHDLSLTNLGAFLDAVPWTAEVSIGHAITAEALWMGWDAVVAAYTAICSGPRG</sequence>
<dbReference type="InterPro" id="IPR004569">
    <property type="entry name" value="PyrdxlP_synth_PdxJ"/>
</dbReference>
<comment type="similarity">
    <text evidence="4">Belongs to the PNP synthase family.</text>
</comment>
<evidence type="ECO:0000256" key="1">
    <source>
        <dbReference type="ARBA" id="ARBA00022490"/>
    </source>
</evidence>
<dbReference type="Proteomes" id="UP000219621">
    <property type="component" value="Unassembled WGS sequence"/>
</dbReference>
<evidence type="ECO:0000256" key="3">
    <source>
        <dbReference type="ARBA" id="ARBA00023096"/>
    </source>
</evidence>
<protein>
    <recommendedName>
        <fullName evidence="4">Pyridoxine 5'-phosphate synthase</fullName>
        <shortName evidence="4">PNP synthase</shortName>
        <ecNumber evidence="4">2.6.99.2</ecNumber>
    </recommendedName>
</protein>
<feature type="active site" description="Proton acceptor" evidence="4">
    <location>
        <position position="48"/>
    </location>
</feature>
<feature type="binding site" evidence="4">
    <location>
        <position position="50"/>
    </location>
    <ligand>
        <name>1-deoxy-D-xylulose 5-phosphate</name>
        <dbReference type="ChEBI" id="CHEBI:57792"/>
    </ligand>
</feature>
<keyword evidence="6" id="KW-1185">Reference proteome</keyword>
<keyword evidence="3 4" id="KW-0664">Pyridoxine biosynthesis</keyword>
<feature type="active site" description="Proton donor" evidence="4">
    <location>
        <position position="194"/>
    </location>
</feature>
<dbReference type="AlphaFoldDB" id="A0A286GA02"/>
<organism evidence="5 6">
    <name type="scientific">Caenispirillum bisanense</name>
    <dbReference type="NCBI Taxonomy" id="414052"/>
    <lineage>
        <taxon>Bacteria</taxon>
        <taxon>Pseudomonadati</taxon>
        <taxon>Pseudomonadota</taxon>
        <taxon>Alphaproteobacteria</taxon>
        <taxon>Rhodospirillales</taxon>
        <taxon>Novispirillaceae</taxon>
        <taxon>Caenispirillum</taxon>
    </lineage>
</organism>
<dbReference type="Gene3D" id="3.20.20.70">
    <property type="entry name" value="Aldolase class I"/>
    <property type="match status" value="1"/>
</dbReference>
<comment type="subcellular location">
    <subcellularLocation>
        <location evidence="4">Cytoplasm</location>
    </subcellularLocation>
</comment>
<feature type="binding site" evidence="4">
    <location>
        <position position="12"/>
    </location>
    <ligand>
        <name>3-amino-2-oxopropyl phosphate</name>
        <dbReference type="ChEBI" id="CHEBI:57279"/>
    </ligand>
</feature>
<dbReference type="EC" id="2.6.99.2" evidence="4"/>
<feature type="binding site" evidence="4">
    <location>
        <position position="110"/>
    </location>
    <ligand>
        <name>1-deoxy-D-xylulose 5-phosphate</name>
        <dbReference type="ChEBI" id="CHEBI:57792"/>
    </ligand>
</feature>
<dbReference type="GO" id="GO:0008615">
    <property type="term" value="P:pyridoxine biosynthetic process"/>
    <property type="evidence" value="ECO:0007669"/>
    <property type="project" value="UniProtKB-UniRule"/>
</dbReference>
<dbReference type="GO" id="GO:0005829">
    <property type="term" value="C:cytosol"/>
    <property type="evidence" value="ECO:0007669"/>
    <property type="project" value="TreeGrafter"/>
</dbReference>
<reference evidence="6" key="1">
    <citation type="submission" date="2017-09" db="EMBL/GenBank/DDBJ databases">
        <authorList>
            <person name="Varghese N."/>
            <person name="Submissions S."/>
        </authorList>
    </citation>
    <scope>NUCLEOTIDE SEQUENCE [LARGE SCALE GENOMIC DNA]</scope>
    <source>
        <strain evidence="6">USBA 140</strain>
    </source>
</reference>
<feature type="binding site" evidence="4">
    <location>
        <position position="55"/>
    </location>
    <ligand>
        <name>1-deoxy-D-xylulose 5-phosphate</name>
        <dbReference type="ChEBI" id="CHEBI:57792"/>
    </ligand>
</feature>
<dbReference type="PANTHER" id="PTHR30456">
    <property type="entry name" value="PYRIDOXINE 5'-PHOSPHATE SYNTHASE"/>
    <property type="match status" value="1"/>
</dbReference>
<dbReference type="Pfam" id="PF03740">
    <property type="entry name" value="PdxJ"/>
    <property type="match status" value="1"/>
</dbReference>
<dbReference type="SUPFAM" id="SSF63892">
    <property type="entry name" value="Pyridoxine 5'-phosphate synthase"/>
    <property type="match status" value="1"/>
</dbReference>
<feature type="active site" description="Proton acceptor" evidence="4">
    <location>
        <position position="80"/>
    </location>
</feature>
<name>A0A286GA02_9PROT</name>
<dbReference type="InterPro" id="IPR013785">
    <property type="entry name" value="Aldolase_TIM"/>
</dbReference>
<comment type="function">
    <text evidence="4">Catalyzes the complicated ring closure reaction between the two acyclic compounds 1-deoxy-D-xylulose-5-phosphate (DXP) and 3-amino-2-oxopropyl phosphate (1-amino-acetone-3-phosphate or AAP) to form pyridoxine 5'-phosphate (PNP) and inorganic phosphate.</text>
</comment>
<keyword evidence="1 4" id="KW-0963">Cytoplasm</keyword>
<comment type="caution">
    <text evidence="4">Lacks conserved residue(s) required for the propagation of feature annotation.</text>
</comment>
<evidence type="ECO:0000313" key="6">
    <source>
        <dbReference type="Proteomes" id="UP000219621"/>
    </source>
</evidence>
<dbReference type="EMBL" id="OCNJ01000002">
    <property type="protein sequence ID" value="SOD92338.1"/>
    <property type="molecule type" value="Genomic_DNA"/>
</dbReference>
<proteinExistence type="inferred from homology"/>
<feature type="binding site" evidence="4">
    <location>
        <position position="195"/>
    </location>
    <ligand>
        <name>3-amino-2-oxopropyl phosphate</name>
        <dbReference type="ChEBI" id="CHEBI:57279"/>
    </ligand>
</feature>
<dbReference type="HAMAP" id="MF_00279">
    <property type="entry name" value="PdxJ"/>
    <property type="match status" value="1"/>
</dbReference>
<evidence type="ECO:0000256" key="4">
    <source>
        <dbReference type="HAMAP-Rule" id="MF_00279"/>
    </source>
</evidence>
<dbReference type="UniPathway" id="UPA00244">
    <property type="reaction ID" value="UER00313"/>
</dbReference>